<proteinExistence type="inferred from homology"/>
<dbReference type="NCBIfam" id="TIGR00482">
    <property type="entry name" value="nicotinate (nicotinamide) nucleotide adenylyltransferase"/>
    <property type="match status" value="1"/>
</dbReference>
<evidence type="ECO:0000313" key="11">
    <source>
        <dbReference type="WBParaSite" id="SMUV_0000102601-mRNA-1"/>
    </source>
</evidence>
<dbReference type="EC" id="2.7.7.1" evidence="7"/>
<dbReference type="GO" id="GO:0000309">
    <property type="term" value="F:nicotinamide-nucleotide adenylyltransferase activity"/>
    <property type="evidence" value="ECO:0007669"/>
    <property type="project" value="UniProtKB-EC"/>
</dbReference>
<dbReference type="GO" id="GO:0004515">
    <property type="term" value="F:nicotinate-nucleotide adenylyltransferase activity"/>
    <property type="evidence" value="ECO:0007669"/>
    <property type="project" value="UniProtKB-EC"/>
</dbReference>
<feature type="region of interest" description="Disordered" evidence="8">
    <location>
        <begin position="231"/>
        <end position="250"/>
    </location>
</feature>
<dbReference type="GO" id="GO:0009435">
    <property type="term" value="P:NAD+ biosynthetic process"/>
    <property type="evidence" value="ECO:0007669"/>
    <property type="project" value="UniProtKB-UniPathway"/>
</dbReference>
<dbReference type="InterPro" id="IPR051182">
    <property type="entry name" value="Euk_NMN_adenylyltrnsfrase"/>
</dbReference>
<keyword evidence="6 7" id="KW-0520">NAD</keyword>
<dbReference type="GO" id="GO:0005524">
    <property type="term" value="F:ATP binding"/>
    <property type="evidence" value="ECO:0007669"/>
    <property type="project" value="UniProtKB-KW"/>
</dbReference>
<feature type="domain" description="Cytidyltransferase-like" evidence="9">
    <location>
        <begin position="12"/>
        <end position="203"/>
    </location>
</feature>
<keyword evidence="1 7" id="KW-0662">Pyridine nucleotide biosynthesis</keyword>
<comment type="catalytic activity">
    <reaction evidence="7">
        <text>nicotinate beta-D-ribonucleotide + ATP + H(+) = deamido-NAD(+) + diphosphate</text>
        <dbReference type="Rhea" id="RHEA:22860"/>
        <dbReference type="ChEBI" id="CHEBI:15378"/>
        <dbReference type="ChEBI" id="CHEBI:30616"/>
        <dbReference type="ChEBI" id="CHEBI:33019"/>
        <dbReference type="ChEBI" id="CHEBI:57502"/>
        <dbReference type="ChEBI" id="CHEBI:58437"/>
        <dbReference type="EC" id="2.7.7.18"/>
    </reaction>
</comment>
<comment type="catalytic activity">
    <reaction evidence="7">
        <text>beta-nicotinamide D-ribonucleotide + ATP + H(+) = diphosphate + NAD(+)</text>
        <dbReference type="Rhea" id="RHEA:21360"/>
        <dbReference type="ChEBI" id="CHEBI:14649"/>
        <dbReference type="ChEBI" id="CHEBI:15378"/>
        <dbReference type="ChEBI" id="CHEBI:30616"/>
        <dbReference type="ChEBI" id="CHEBI:33019"/>
        <dbReference type="ChEBI" id="CHEBI:57540"/>
        <dbReference type="EC" id="2.7.7.1"/>
    </reaction>
</comment>
<dbReference type="Pfam" id="PF01467">
    <property type="entry name" value="CTP_transf_like"/>
    <property type="match status" value="1"/>
</dbReference>
<comment type="pathway">
    <text evidence="7">Cofactor biosynthesis; NAD(+) biosynthesis; NAD(+) from nicotinamide D-ribonucleotide: step 1/1.</text>
</comment>
<accession>A0A0N5AA60</accession>
<keyword evidence="4 7" id="KW-0547">Nucleotide-binding</keyword>
<dbReference type="Gene3D" id="3.40.50.620">
    <property type="entry name" value="HUPs"/>
    <property type="match status" value="1"/>
</dbReference>
<reference evidence="11" key="1">
    <citation type="submission" date="2017-02" db="UniProtKB">
        <authorList>
            <consortium name="WormBaseParasite"/>
        </authorList>
    </citation>
    <scope>IDENTIFICATION</scope>
</reference>
<name>A0A0N5AA60_9BILA</name>
<evidence type="ECO:0000256" key="3">
    <source>
        <dbReference type="ARBA" id="ARBA00022695"/>
    </source>
</evidence>
<dbReference type="PANTHER" id="PTHR12039">
    <property type="entry name" value="NICOTINAMIDE MONONUCLEOTIDE ADENYLYLTRANSFERASE"/>
    <property type="match status" value="1"/>
</dbReference>
<keyword evidence="10" id="KW-1185">Reference proteome</keyword>
<dbReference type="InterPro" id="IPR005248">
    <property type="entry name" value="NadD/NMNAT"/>
</dbReference>
<dbReference type="FunFam" id="3.40.50.620:FF:000181">
    <property type="entry name" value="Nicotinamide/nicotinic acid mononucleotide adenylyltransferase 3"/>
    <property type="match status" value="1"/>
</dbReference>
<evidence type="ECO:0000313" key="10">
    <source>
        <dbReference type="Proteomes" id="UP000046393"/>
    </source>
</evidence>
<dbReference type="AlphaFoldDB" id="A0A0N5AA60"/>
<dbReference type="UniPathway" id="UPA00253">
    <property type="reaction ID" value="UER00600"/>
</dbReference>
<organism evidence="10 11">
    <name type="scientific">Syphacia muris</name>
    <dbReference type="NCBI Taxonomy" id="451379"/>
    <lineage>
        <taxon>Eukaryota</taxon>
        <taxon>Metazoa</taxon>
        <taxon>Ecdysozoa</taxon>
        <taxon>Nematoda</taxon>
        <taxon>Chromadorea</taxon>
        <taxon>Rhabditida</taxon>
        <taxon>Spirurina</taxon>
        <taxon>Oxyuridomorpha</taxon>
        <taxon>Oxyuroidea</taxon>
        <taxon>Oxyuridae</taxon>
        <taxon>Syphacia</taxon>
    </lineage>
</organism>
<evidence type="ECO:0000259" key="9">
    <source>
        <dbReference type="Pfam" id="PF01467"/>
    </source>
</evidence>
<dbReference type="SUPFAM" id="SSF52374">
    <property type="entry name" value="Nucleotidylyl transferase"/>
    <property type="match status" value="1"/>
</dbReference>
<keyword evidence="5 7" id="KW-0067">ATP-binding</keyword>
<dbReference type="WBParaSite" id="SMUV_0000102601-mRNA-1">
    <property type="protein sequence ID" value="SMUV_0000102601-mRNA-1"/>
    <property type="gene ID" value="SMUV_0000102601"/>
</dbReference>
<dbReference type="InterPro" id="IPR004821">
    <property type="entry name" value="Cyt_trans-like"/>
</dbReference>
<sequence>MSSLRGARVALIACGSFNPPTYMHLRMFECARDMLQQKYGCIVVEGIISPVSDHFPKIGLLPSKHRLRMAELAVRSSKWIRVDNWECAQNAWTRTVVVLQHFKKMLTQKTNSNNDNDTHLMLLCGGDVVDSFTKLTKSGDPLWEPKDITEIINDFGLVIIHRRDSEPKETLKKLEFVNQLLDNVYIFNDEVLPNDISSTRIRAAVKNGHSIKYCTDDAVIDYIVSNGLYRDDGNNDQTEDKKTESLVVER</sequence>
<evidence type="ECO:0000256" key="7">
    <source>
        <dbReference type="RuleBase" id="RU362021"/>
    </source>
</evidence>
<evidence type="ECO:0000256" key="6">
    <source>
        <dbReference type="ARBA" id="ARBA00023027"/>
    </source>
</evidence>
<dbReference type="STRING" id="451379.A0A0N5AA60"/>
<dbReference type="PANTHER" id="PTHR12039:SF0">
    <property type="entry name" value="NICOTINAMIDE-NUCLEOTIDE ADENYLYLTRANSFERASE"/>
    <property type="match status" value="1"/>
</dbReference>
<comment type="similarity">
    <text evidence="7">Belongs to the eukaryotic NMN adenylyltransferase family.</text>
</comment>
<evidence type="ECO:0000256" key="2">
    <source>
        <dbReference type="ARBA" id="ARBA00022679"/>
    </source>
</evidence>
<dbReference type="Proteomes" id="UP000046393">
    <property type="component" value="Unplaced"/>
</dbReference>
<keyword evidence="2 7" id="KW-0808">Transferase</keyword>
<keyword evidence="3 7" id="KW-0548">Nucleotidyltransferase</keyword>
<evidence type="ECO:0000256" key="8">
    <source>
        <dbReference type="SAM" id="MobiDB-lite"/>
    </source>
</evidence>
<dbReference type="EC" id="2.7.7.18" evidence="7"/>
<dbReference type="InterPro" id="IPR014729">
    <property type="entry name" value="Rossmann-like_a/b/a_fold"/>
</dbReference>
<evidence type="ECO:0000256" key="1">
    <source>
        <dbReference type="ARBA" id="ARBA00022642"/>
    </source>
</evidence>
<protein>
    <recommendedName>
        <fullName evidence="7">Nicotinamide-nucleotide adenylyltransferase</fullName>
        <ecNumber evidence="7">2.7.7.1</ecNumber>
        <ecNumber evidence="7">2.7.7.18</ecNumber>
    </recommendedName>
</protein>
<evidence type="ECO:0000256" key="5">
    <source>
        <dbReference type="ARBA" id="ARBA00022840"/>
    </source>
</evidence>
<evidence type="ECO:0000256" key="4">
    <source>
        <dbReference type="ARBA" id="ARBA00022741"/>
    </source>
</evidence>